<dbReference type="InterPro" id="IPR010022">
    <property type="entry name" value="XkdX"/>
</dbReference>
<sequence>MITIAWTEYVRSYYVRNDYWTDEFVQTMVSKGFITKEEYETAKAERTERIQLEAAAGEEQE</sequence>
<gene>
    <name evidence="1" type="ORF">CHH48_19015</name>
</gene>
<reference evidence="1 2" key="1">
    <citation type="submission" date="2017-07" db="EMBL/GenBank/DDBJ databases">
        <title>Isolation and whole genome analysis of endospore-forming bacteria from heroin.</title>
        <authorList>
            <person name="Kalinowski J."/>
            <person name="Ahrens B."/>
            <person name="Al-Dilaimi A."/>
            <person name="Winkler A."/>
            <person name="Wibberg D."/>
            <person name="Schleenbecker U."/>
            <person name="Ruckert C."/>
            <person name="Wolfel R."/>
            <person name="Grass G."/>
        </authorList>
    </citation>
    <scope>NUCLEOTIDE SEQUENCE [LARGE SCALE GENOMIC DNA]</scope>
    <source>
        <strain evidence="1 2">7517-1</strain>
    </source>
</reference>
<protein>
    <recommendedName>
        <fullName evidence="3">XkdX family protein</fullName>
    </recommendedName>
</protein>
<organism evidence="1 2">
    <name type="scientific">Terribacillus saccharophilus</name>
    <dbReference type="NCBI Taxonomy" id="361277"/>
    <lineage>
        <taxon>Bacteria</taxon>
        <taxon>Bacillati</taxon>
        <taxon>Bacillota</taxon>
        <taxon>Bacilli</taxon>
        <taxon>Bacillales</taxon>
        <taxon>Bacillaceae</taxon>
        <taxon>Terribacillus</taxon>
    </lineage>
</organism>
<dbReference type="RefSeq" id="WP_095220827.1">
    <property type="nucleotide sequence ID" value="NZ_NPBJ01000044.1"/>
</dbReference>
<proteinExistence type="predicted"/>
<keyword evidence="2" id="KW-1185">Reference proteome</keyword>
<accession>A0ABX4GTF4</accession>
<name>A0ABX4GTF4_9BACI</name>
<comment type="caution">
    <text evidence="1">The sequence shown here is derived from an EMBL/GenBank/DDBJ whole genome shotgun (WGS) entry which is preliminary data.</text>
</comment>
<evidence type="ECO:0000313" key="1">
    <source>
        <dbReference type="EMBL" id="PAD98138.1"/>
    </source>
</evidence>
<dbReference type="EMBL" id="NPBJ01000044">
    <property type="protein sequence ID" value="PAD98138.1"/>
    <property type="molecule type" value="Genomic_DNA"/>
</dbReference>
<evidence type="ECO:0000313" key="2">
    <source>
        <dbReference type="Proteomes" id="UP000216852"/>
    </source>
</evidence>
<evidence type="ECO:0008006" key="3">
    <source>
        <dbReference type="Google" id="ProtNLM"/>
    </source>
</evidence>
<dbReference type="Pfam" id="PF09693">
    <property type="entry name" value="Phage_XkdX"/>
    <property type="match status" value="1"/>
</dbReference>
<dbReference type="Proteomes" id="UP000216852">
    <property type="component" value="Unassembled WGS sequence"/>
</dbReference>